<dbReference type="AlphaFoldDB" id="C3Z9W2"/>
<feature type="compositionally biased region" description="Basic and acidic residues" evidence="1">
    <location>
        <begin position="48"/>
        <end position="72"/>
    </location>
</feature>
<feature type="compositionally biased region" description="Low complexity" evidence="1">
    <location>
        <begin position="81"/>
        <end position="104"/>
    </location>
</feature>
<name>C3Z9W2_BRAFL</name>
<organism>
    <name type="scientific">Branchiostoma floridae</name>
    <name type="common">Florida lancelet</name>
    <name type="synonym">Amphioxus</name>
    <dbReference type="NCBI Taxonomy" id="7739"/>
    <lineage>
        <taxon>Eukaryota</taxon>
        <taxon>Metazoa</taxon>
        <taxon>Chordata</taxon>
        <taxon>Cephalochordata</taxon>
        <taxon>Leptocardii</taxon>
        <taxon>Amphioxiformes</taxon>
        <taxon>Branchiostomatidae</taxon>
        <taxon>Branchiostoma</taxon>
    </lineage>
</organism>
<feature type="compositionally biased region" description="Polar residues" evidence="1">
    <location>
        <begin position="114"/>
        <end position="125"/>
    </location>
</feature>
<evidence type="ECO:0000256" key="1">
    <source>
        <dbReference type="SAM" id="MobiDB-lite"/>
    </source>
</evidence>
<protein>
    <submittedName>
        <fullName evidence="2">Uncharacterized protein</fullName>
    </submittedName>
</protein>
<gene>
    <name evidence="2" type="ORF">BRAFLDRAFT_130799</name>
</gene>
<sequence length="125" mass="13441">MEDGTPKVDLSRFGVDLTDPASVMTLLESTDLTEDEMEFLLEEAIRINKDLKEQLRKEDPGAGGEGGRRDTCPSEGDGDSDYSSRGSSATSHSSGSSSAFGTYSVLPPIKNTDQKPSQNTKGNRH</sequence>
<evidence type="ECO:0000313" key="2">
    <source>
        <dbReference type="EMBL" id="EEN50550.1"/>
    </source>
</evidence>
<feature type="region of interest" description="Disordered" evidence="1">
    <location>
        <begin position="48"/>
        <end position="125"/>
    </location>
</feature>
<accession>C3Z9W2</accession>
<dbReference type="InParanoid" id="C3Z9W2"/>
<dbReference type="EMBL" id="GG666601">
    <property type="protein sequence ID" value="EEN50550.1"/>
    <property type="molecule type" value="Genomic_DNA"/>
</dbReference>
<proteinExistence type="predicted"/>
<reference evidence="2" key="1">
    <citation type="journal article" date="2008" name="Nature">
        <title>The amphioxus genome and the evolution of the chordate karyotype.</title>
        <authorList>
            <consortium name="US DOE Joint Genome Institute (JGI-PGF)"/>
            <person name="Putnam N.H."/>
            <person name="Butts T."/>
            <person name="Ferrier D.E.K."/>
            <person name="Furlong R.F."/>
            <person name="Hellsten U."/>
            <person name="Kawashima T."/>
            <person name="Robinson-Rechavi M."/>
            <person name="Shoguchi E."/>
            <person name="Terry A."/>
            <person name="Yu J.-K."/>
            <person name="Benito-Gutierrez E.L."/>
            <person name="Dubchak I."/>
            <person name="Garcia-Fernandez J."/>
            <person name="Gibson-Brown J.J."/>
            <person name="Grigoriev I.V."/>
            <person name="Horton A.C."/>
            <person name="de Jong P.J."/>
            <person name="Jurka J."/>
            <person name="Kapitonov V.V."/>
            <person name="Kohara Y."/>
            <person name="Kuroki Y."/>
            <person name="Lindquist E."/>
            <person name="Lucas S."/>
            <person name="Osoegawa K."/>
            <person name="Pennacchio L.A."/>
            <person name="Salamov A.A."/>
            <person name="Satou Y."/>
            <person name="Sauka-Spengler T."/>
            <person name="Schmutz J."/>
            <person name="Shin-I T."/>
            <person name="Toyoda A."/>
            <person name="Bronner-Fraser M."/>
            <person name="Fujiyama A."/>
            <person name="Holland L.Z."/>
            <person name="Holland P.W.H."/>
            <person name="Satoh N."/>
            <person name="Rokhsar D.S."/>
        </authorList>
    </citation>
    <scope>NUCLEOTIDE SEQUENCE [LARGE SCALE GENOMIC DNA]</scope>
    <source>
        <strain evidence="2">S238N-H82</strain>
        <tissue evidence="2">Testes</tissue>
    </source>
</reference>